<proteinExistence type="predicted"/>
<dbReference type="RefSeq" id="WP_147108722.1">
    <property type="nucleotide sequence ID" value="NZ_BJVJ01000030.1"/>
</dbReference>
<dbReference type="InterPro" id="IPR004360">
    <property type="entry name" value="Glyas_Fos-R_dOase_dom"/>
</dbReference>
<name>A0A511DHE9_9PSEU</name>
<dbReference type="OrthoDB" id="2453533at2"/>
<dbReference type="PROSITE" id="PS51819">
    <property type="entry name" value="VOC"/>
    <property type="match status" value="1"/>
</dbReference>
<dbReference type="Gene3D" id="3.10.180.10">
    <property type="entry name" value="2,3-Dihydroxybiphenyl 1,2-Dioxygenase, domain 1"/>
    <property type="match status" value="1"/>
</dbReference>
<protein>
    <recommendedName>
        <fullName evidence="1">VOC domain-containing protein</fullName>
    </recommendedName>
</protein>
<dbReference type="CDD" id="cd06587">
    <property type="entry name" value="VOC"/>
    <property type="match status" value="1"/>
</dbReference>
<organism evidence="2 3">
    <name type="scientific">Pseudonocardia sulfidoxydans NBRC 16205</name>
    <dbReference type="NCBI Taxonomy" id="1223511"/>
    <lineage>
        <taxon>Bacteria</taxon>
        <taxon>Bacillati</taxon>
        <taxon>Actinomycetota</taxon>
        <taxon>Actinomycetes</taxon>
        <taxon>Pseudonocardiales</taxon>
        <taxon>Pseudonocardiaceae</taxon>
        <taxon>Pseudonocardia</taxon>
    </lineage>
</organism>
<dbReference type="InterPro" id="IPR037523">
    <property type="entry name" value="VOC_core"/>
</dbReference>
<dbReference type="Proteomes" id="UP000321685">
    <property type="component" value="Unassembled WGS sequence"/>
</dbReference>
<evidence type="ECO:0000313" key="2">
    <source>
        <dbReference type="EMBL" id="GEL24216.1"/>
    </source>
</evidence>
<evidence type="ECO:0000313" key="3">
    <source>
        <dbReference type="Proteomes" id="UP000321685"/>
    </source>
</evidence>
<dbReference type="SUPFAM" id="SSF54593">
    <property type="entry name" value="Glyoxalase/Bleomycin resistance protein/Dihydroxybiphenyl dioxygenase"/>
    <property type="match status" value="1"/>
</dbReference>
<sequence>MELFAGVSVSDLERAVGWFDRLLGDVETFVPNDVEHVWTIAEHRYVYVLVRPEAAGHSVVTLFVDDLDGFEAAAAGRGVEPVSRETYGNGVRKLLFADPDGNEIGVGGGPG</sequence>
<accession>A0A511DHE9</accession>
<keyword evidence="3" id="KW-1185">Reference proteome</keyword>
<reference evidence="2 3" key="1">
    <citation type="submission" date="2019-07" db="EMBL/GenBank/DDBJ databases">
        <title>Whole genome shotgun sequence of Pseudonocardia sulfidoxydans NBRC 16205.</title>
        <authorList>
            <person name="Hosoyama A."/>
            <person name="Uohara A."/>
            <person name="Ohji S."/>
            <person name="Ichikawa N."/>
        </authorList>
    </citation>
    <scope>NUCLEOTIDE SEQUENCE [LARGE SCALE GENOMIC DNA]</scope>
    <source>
        <strain evidence="2 3">NBRC 16205</strain>
    </source>
</reference>
<dbReference type="AlphaFoldDB" id="A0A511DHE9"/>
<feature type="domain" description="VOC" evidence="1">
    <location>
        <begin position="1"/>
        <end position="109"/>
    </location>
</feature>
<evidence type="ECO:0000259" key="1">
    <source>
        <dbReference type="PROSITE" id="PS51819"/>
    </source>
</evidence>
<gene>
    <name evidence="2" type="ORF">PSU4_31700</name>
</gene>
<dbReference type="InterPro" id="IPR029068">
    <property type="entry name" value="Glyas_Bleomycin-R_OHBP_Dase"/>
</dbReference>
<comment type="caution">
    <text evidence="2">The sequence shown here is derived from an EMBL/GenBank/DDBJ whole genome shotgun (WGS) entry which is preliminary data.</text>
</comment>
<dbReference type="EMBL" id="BJVJ01000030">
    <property type="protein sequence ID" value="GEL24216.1"/>
    <property type="molecule type" value="Genomic_DNA"/>
</dbReference>
<dbReference type="Pfam" id="PF00903">
    <property type="entry name" value="Glyoxalase"/>
    <property type="match status" value="1"/>
</dbReference>